<organism evidence="3 4">
    <name type="scientific">Corynebacterium incognita</name>
    <dbReference type="NCBI Taxonomy" id="2754725"/>
    <lineage>
        <taxon>Bacteria</taxon>
        <taxon>Bacillati</taxon>
        <taxon>Actinomycetota</taxon>
        <taxon>Actinomycetes</taxon>
        <taxon>Mycobacteriales</taxon>
        <taxon>Corynebacteriaceae</taxon>
        <taxon>Corynebacterium</taxon>
    </lineage>
</organism>
<evidence type="ECO:0000256" key="1">
    <source>
        <dbReference type="SAM" id="MobiDB-lite"/>
    </source>
</evidence>
<dbReference type="AlphaFoldDB" id="A0A7G7CPD6"/>
<reference evidence="3 4" key="1">
    <citation type="submission" date="2020-07" db="EMBL/GenBank/DDBJ databases">
        <title>Complete genome and description of Corynebacterium incognita strain Marseille-Q3630 sp. nov.</title>
        <authorList>
            <person name="Boxberger M."/>
        </authorList>
    </citation>
    <scope>NUCLEOTIDE SEQUENCE [LARGE SCALE GENOMIC DNA]</scope>
    <source>
        <strain evidence="3 4">Marseille-Q3630</strain>
    </source>
</reference>
<dbReference type="EMBL" id="CP059404">
    <property type="protein sequence ID" value="QNE89452.1"/>
    <property type="molecule type" value="Genomic_DNA"/>
</dbReference>
<gene>
    <name evidence="3" type="ORF">H0194_10570</name>
</gene>
<evidence type="ECO:0000256" key="2">
    <source>
        <dbReference type="SAM" id="SignalP"/>
    </source>
</evidence>
<dbReference type="RefSeq" id="WP_185175826.1">
    <property type="nucleotide sequence ID" value="NZ_CP059404.1"/>
</dbReference>
<feature type="chain" id="PRO_5038864153" description="Secreted protein" evidence="2">
    <location>
        <begin position="21"/>
        <end position="239"/>
    </location>
</feature>
<evidence type="ECO:0008006" key="5">
    <source>
        <dbReference type="Google" id="ProtNLM"/>
    </source>
</evidence>
<name>A0A7G7CPD6_9CORY</name>
<protein>
    <recommendedName>
        <fullName evidence="5">Secreted protein</fullName>
    </recommendedName>
</protein>
<evidence type="ECO:0000313" key="3">
    <source>
        <dbReference type="EMBL" id="QNE89452.1"/>
    </source>
</evidence>
<evidence type="ECO:0000313" key="4">
    <source>
        <dbReference type="Proteomes" id="UP000515743"/>
    </source>
</evidence>
<feature type="compositionally biased region" description="Low complexity" evidence="1">
    <location>
        <begin position="51"/>
        <end position="63"/>
    </location>
</feature>
<dbReference type="Proteomes" id="UP000515743">
    <property type="component" value="Chromosome"/>
</dbReference>
<accession>A0A7G7CPD6</accession>
<sequence>MKRASLLSVLLAGAMTLASCGMVDNITGGSESDKEPIVGETNTAAEASGPAESTESAQASSETSKAEAETESAPSSAAGDEEYIQGGEEFAVEGSTATLTGTVPEEWYGGVKPGQSDTVAMQDAESLQDSSLLPQAVDISIVPKSLHKGVKAKPYLDAQLKGDNAEGRTQQKKLDDITIDGENAYGFTFVGEEFNSNEMEARMYVVEKDGDYFGIAGVTDPKAPDWDDFEELLESIRFK</sequence>
<keyword evidence="4" id="KW-1185">Reference proteome</keyword>
<feature type="signal peptide" evidence="2">
    <location>
        <begin position="1"/>
        <end position="20"/>
    </location>
</feature>
<feature type="region of interest" description="Disordered" evidence="1">
    <location>
        <begin position="27"/>
        <end position="115"/>
    </location>
</feature>
<keyword evidence="2" id="KW-0732">Signal</keyword>
<proteinExistence type="predicted"/>
<dbReference type="PROSITE" id="PS51257">
    <property type="entry name" value="PROKAR_LIPOPROTEIN"/>
    <property type="match status" value="1"/>
</dbReference>
<dbReference type="KEGG" id="cik:H0194_10570"/>